<comment type="caution">
    <text evidence="3">The sequence shown here is derived from an EMBL/GenBank/DDBJ whole genome shotgun (WGS) entry which is preliminary data.</text>
</comment>
<evidence type="ECO:0000313" key="3">
    <source>
        <dbReference type="EMBL" id="TDN41861.1"/>
    </source>
</evidence>
<dbReference type="AlphaFoldDB" id="A0A4R6DBL3"/>
<reference evidence="3 4" key="1">
    <citation type="submission" date="2019-03" db="EMBL/GenBank/DDBJ databases">
        <title>Genomic analyses of the natural microbiome of Caenorhabditis elegans.</title>
        <authorList>
            <person name="Samuel B."/>
        </authorList>
    </citation>
    <scope>NUCLEOTIDE SEQUENCE [LARGE SCALE GENOMIC DNA]</scope>
    <source>
        <strain evidence="3 4">JUb65</strain>
    </source>
</reference>
<evidence type="ECO:0000256" key="2">
    <source>
        <dbReference type="SAM" id="Phobius"/>
    </source>
</evidence>
<dbReference type="EMBL" id="SNVW01000015">
    <property type="protein sequence ID" value="TDN41861.1"/>
    <property type="molecule type" value="Genomic_DNA"/>
</dbReference>
<accession>A0A4R6DBL3</accession>
<keyword evidence="2" id="KW-1133">Transmembrane helix</keyword>
<feature type="compositionally biased region" description="Low complexity" evidence="1">
    <location>
        <begin position="82"/>
        <end position="95"/>
    </location>
</feature>
<keyword evidence="2" id="KW-0472">Membrane</keyword>
<evidence type="ECO:0000313" key="4">
    <source>
        <dbReference type="Proteomes" id="UP000295764"/>
    </source>
</evidence>
<dbReference type="Proteomes" id="UP000295764">
    <property type="component" value="Unassembled WGS sequence"/>
</dbReference>
<sequence length="272" mass="27836">MNTEPPTGDDLQRMLVGMKQTVLDRAEERRPASRRHGRRAGIVIGVIALLSLGATGGGVALGMIPQPFSGSPAAISTPDPTEPVSPSTPAAAPVENAPVPVPTPTPTKAPFALDDPSTWTISGSEVGPVALGGTTEAESDDLEQAFQLLPATPSSCTAPGTWARDGSPTLLIAAENDRVTGVLIGAEGDSARTTTTGPTTAAGIGVGSSSDTLRAAYPSLHERVSTPDNSWSRWDVQLPDGLVSFQLGKGGASVDSIWVSPDQNLPTAVCDL</sequence>
<proteinExistence type="predicted"/>
<evidence type="ECO:0000256" key="1">
    <source>
        <dbReference type="SAM" id="MobiDB-lite"/>
    </source>
</evidence>
<feature type="region of interest" description="Disordered" evidence="1">
    <location>
        <begin position="72"/>
        <end position="95"/>
    </location>
</feature>
<feature type="transmembrane region" description="Helical" evidence="2">
    <location>
        <begin position="40"/>
        <end position="64"/>
    </location>
</feature>
<gene>
    <name evidence="3" type="ORF">EDF64_11550</name>
</gene>
<name>A0A4R6DBL3_9MICO</name>
<protein>
    <submittedName>
        <fullName evidence="3">Uncharacterized protein</fullName>
    </submittedName>
</protein>
<organism evidence="3 4">
    <name type="scientific">Curtobacterium flaccumfaciens</name>
    <dbReference type="NCBI Taxonomy" id="2035"/>
    <lineage>
        <taxon>Bacteria</taxon>
        <taxon>Bacillati</taxon>
        <taxon>Actinomycetota</taxon>
        <taxon>Actinomycetes</taxon>
        <taxon>Micrococcales</taxon>
        <taxon>Microbacteriaceae</taxon>
        <taxon>Curtobacterium</taxon>
    </lineage>
</organism>
<keyword evidence="2" id="KW-0812">Transmembrane</keyword>